<protein>
    <submittedName>
        <fullName evidence="1">Uncharacterized protein</fullName>
    </submittedName>
</protein>
<organism evidence="1 2">
    <name type="scientific">Chaenocephalus aceratus</name>
    <name type="common">Blackfin icefish</name>
    <name type="synonym">Chaenichthys aceratus</name>
    <dbReference type="NCBI Taxonomy" id="36190"/>
    <lineage>
        <taxon>Eukaryota</taxon>
        <taxon>Metazoa</taxon>
        <taxon>Chordata</taxon>
        <taxon>Craniata</taxon>
        <taxon>Vertebrata</taxon>
        <taxon>Euteleostomi</taxon>
        <taxon>Actinopterygii</taxon>
        <taxon>Neopterygii</taxon>
        <taxon>Teleostei</taxon>
        <taxon>Neoteleostei</taxon>
        <taxon>Acanthomorphata</taxon>
        <taxon>Eupercaria</taxon>
        <taxon>Perciformes</taxon>
        <taxon>Notothenioidei</taxon>
        <taxon>Channichthyidae</taxon>
        <taxon>Chaenocephalus</taxon>
    </lineage>
</organism>
<evidence type="ECO:0000313" key="1">
    <source>
        <dbReference type="EMBL" id="KAI4817018.1"/>
    </source>
</evidence>
<accession>A0ACB9WT06</accession>
<keyword evidence="2" id="KW-1185">Reference proteome</keyword>
<evidence type="ECO:0000313" key="2">
    <source>
        <dbReference type="Proteomes" id="UP001057452"/>
    </source>
</evidence>
<gene>
    <name evidence="1" type="ORF">KUCAC02_009307</name>
</gene>
<proteinExistence type="predicted"/>
<dbReference type="EMBL" id="CM043796">
    <property type="protein sequence ID" value="KAI4817018.1"/>
    <property type="molecule type" value="Genomic_DNA"/>
</dbReference>
<comment type="caution">
    <text evidence="1">The sequence shown here is derived from an EMBL/GenBank/DDBJ whole genome shotgun (WGS) entry which is preliminary data.</text>
</comment>
<dbReference type="Proteomes" id="UP001057452">
    <property type="component" value="Chromosome 12"/>
</dbReference>
<name>A0ACB9WT06_CHAAC</name>
<reference evidence="1" key="1">
    <citation type="submission" date="2022-05" db="EMBL/GenBank/DDBJ databases">
        <title>Chromosome-level genome of Chaenocephalus aceratus.</title>
        <authorList>
            <person name="Park H."/>
        </authorList>
    </citation>
    <scope>NUCLEOTIDE SEQUENCE</scope>
    <source>
        <strain evidence="1">KU_202001</strain>
    </source>
</reference>
<sequence>MMPSWMTPDQRGKGLYADYLFNAIAGNWERKRPVWVMLMVNSLTEADIKTRGVPVLDLYLAQEAERMMKRTGAVEKVEEQCHPLNGLNFSQVIFALNQTLLQQESLRAGSLQVPYTTEDLIRHYNCGDLNSIIFNHDTSQVPNFNNVTLPLSEQVTAQEIDSYFRQELIYKRNERMGNRVKALLENHPDKSFFFAFGAGHFLGNNTVIDVLRRQGYEVEHTPAGQPINRRASSPESEDLYDESPLLEPFFHELPHKEDDQGRSLEDDLLPHMLLPADSLEMLEKAERKMLKKKRRNKQKKQRHRHFNDLWVRIEERPMVQSPPPPLVRIVNGYITGKPSHRAHSHNNHHHISSASSASSSSPSSLAFLCTLLTVVQQIWTLIERWIGCFKNSQPS</sequence>